<feature type="compositionally biased region" description="Low complexity" evidence="20">
    <location>
        <begin position="377"/>
        <end position="387"/>
    </location>
</feature>
<dbReference type="FunFam" id="1.10.510.10:FF:000013">
    <property type="entry name" value="Mitogen-activated protein kinase"/>
    <property type="match status" value="1"/>
</dbReference>
<evidence type="ECO:0000256" key="8">
    <source>
        <dbReference type="ARBA" id="ARBA00022801"/>
    </source>
</evidence>
<dbReference type="GO" id="GO:0005730">
    <property type="term" value="C:nucleolus"/>
    <property type="evidence" value="ECO:0007669"/>
    <property type="project" value="UniProtKB-SubCell"/>
</dbReference>
<keyword evidence="6 18" id="KW-0547">Nucleotide-binding</keyword>
<dbReference type="FunFam" id="3.40.50.300:FF:000460">
    <property type="entry name" value="RNA helicase"/>
    <property type="match status" value="1"/>
</dbReference>
<feature type="short sequence motif" description="Q motif" evidence="17">
    <location>
        <begin position="557"/>
        <end position="585"/>
    </location>
</feature>
<evidence type="ECO:0000259" key="21">
    <source>
        <dbReference type="PROSITE" id="PS50011"/>
    </source>
</evidence>
<keyword evidence="10 18" id="KW-0067">ATP-binding</keyword>
<dbReference type="PROSITE" id="PS51192">
    <property type="entry name" value="HELICASE_ATP_BIND_1"/>
    <property type="match status" value="1"/>
</dbReference>
<evidence type="ECO:0000256" key="3">
    <source>
        <dbReference type="ARBA" id="ARBA00022527"/>
    </source>
</evidence>
<dbReference type="SMART" id="SM01178">
    <property type="entry name" value="DUF4217"/>
    <property type="match status" value="1"/>
</dbReference>
<dbReference type="InterPro" id="IPR027417">
    <property type="entry name" value="P-loop_NTPase"/>
</dbReference>
<dbReference type="SUPFAM" id="SSF56112">
    <property type="entry name" value="Protein kinase-like (PK-like)"/>
    <property type="match status" value="1"/>
</dbReference>
<comment type="similarity">
    <text evidence="14">Belongs to the DEAD box helicase family. DDX18/HAS1 subfamily.</text>
</comment>
<dbReference type="GO" id="GO:0005524">
    <property type="term" value="F:ATP binding"/>
    <property type="evidence" value="ECO:0007669"/>
    <property type="project" value="UniProtKB-UniRule"/>
</dbReference>
<dbReference type="Gene3D" id="3.40.50.300">
    <property type="entry name" value="P-loop containing nucleotide triphosphate hydrolases"/>
    <property type="match status" value="2"/>
</dbReference>
<dbReference type="InterPro" id="IPR014001">
    <property type="entry name" value="Helicase_ATP-bd"/>
</dbReference>
<dbReference type="InterPro" id="IPR011009">
    <property type="entry name" value="Kinase-like_dom_sf"/>
</dbReference>
<keyword evidence="26" id="KW-1185">Reference proteome</keyword>
<dbReference type="EMBL" id="ML976615">
    <property type="protein sequence ID" value="KAF1848878.1"/>
    <property type="molecule type" value="Genomic_DNA"/>
</dbReference>
<evidence type="ECO:0000259" key="23">
    <source>
        <dbReference type="PROSITE" id="PS51194"/>
    </source>
</evidence>
<dbReference type="InterPro" id="IPR025313">
    <property type="entry name" value="SPB4-like_CTE"/>
</dbReference>
<dbReference type="SMART" id="SM00490">
    <property type="entry name" value="HELICc"/>
    <property type="match status" value="1"/>
</dbReference>
<dbReference type="InterPro" id="IPR000629">
    <property type="entry name" value="RNA-helicase_DEAD-box_CS"/>
</dbReference>
<dbReference type="Gene3D" id="3.30.200.20">
    <property type="entry name" value="Phosphorylase Kinase, domain 1"/>
    <property type="match status" value="1"/>
</dbReference>
<evidence type="ECO:0000256" key="10">
    <source>
        <dbReference type="ARBA" id="ARBA00022840"/>
    </source>
</evidence>
<dbReference type="Pfam" id="PF00270">
    <property type="entry name" value="DEAD"/>
    <property type="match status" value="1"/>
</dbReference>
<dbReference type="Pfam" id="PF00069">
    <property type="entry name" value="Pkinase"/>
    <property type="match status" value="1"/>
</dbReference>
<dbReference type="RefSeq" id="XP_040791441.1">
    <property type="nucleotide sequence ID" value="XM_040934792.1"/>
</dbReference>
<evidence type="ECO:0000256" key="20">
    <source>
        <dbReference type="SAM" id="MobiDB-lite"/>
    </source>
</evidence>
<dbReference type="AlphaFoldDB" id="A0A9P4GM23"/>
<dbReference type="InterPro" id="IPR001650">
    <property type="entry name" value="Helicase_C-like"/>
</dbReference>
<dbReference type="SUPFAM" id="SSF52540">
    <property type="entry name" value="P-loop containing nucleoside triphosphate hydrolases"/>
    <property type="match status" value="2"/>
</dbReference>
<evidence type="ECO:0000256" key="7">
    <source>
        <dbReference type="ARBA" id="ARBA00022777"/>
    </source>
</evidence>
<feature type="region of interest" description="Disordered" evidence="20">
    <location>
        <begin position="1009"/>
        <end position="1036"/>
    </location>
</feature>
<evidence type="ECO:0000256" key="4">
    <source>
        <dbReference type="ARBA" id="ARBA00022552"/>
    </source>
</evidence>
<feature type="domain" description="Protein kinase" evidence="21">
    <location>
        <begin position="23"/>
        <end position="328"/>
    </location>
</feature>
<keyword evidence="9 19" id="KW-0347">Helicase</keyword>
<dbReference type="PROSITE" id="PS00107">
    <property type="entry name" value="PROTEIN_KINASE_ATP"/>
    <property type="match status" value="1"/>
</dbReference>
<comment type="subcellular location">
    <subcellularLocation>
        <location evidence="1">Nucleus</location>
        <location evidence="1">Nucleolus</location>
    </subcellularLocation>
</comment>
<keyword evidence="12" id="KW-0539">Nucleus</keyword>
<dbReference type="OrthoDB" id="10259640at2759"/>
<protein>
    <recommendedName>
        <fullName evidence="19">ATP-dependent RNA helicase</fullName>
        <ecNumber evidence="19">3.6.4.13</ecNumber>
    </recommendedName>
</protein>
<evidence type="ECO:0000259" key="24">
    <source>
        <dbReference type="PROSITE" id="PS51195"/>
    </source>
</evidence>
<keyword evidence="11 19" id="KW-0694">RNA-binding</keyword>
<evidence type="ECO:0000256" key="12">
    <source>
        <dbReference type="ARBA" id="ARBA00023242"/>
    </source>
</evidence>
<dbReference type="SMART" id="SM00487">
    <property type="entry name" value="DEXDc"/>
    <property type="match status" value="1"/>
</dbReference>
<sequence>MGDLANRKVFKVFNQEFIVDERYNVTKELGQGAYGIVCAATNNQTGEGVAIKKVTNVFSKKILAKRALREIKLLQHFRGKCISPHALDTKLNTPAQITCLYDMDIPRPDNFNECYLYEELMECDLAAIIRSGQPLTDAHFQSFIYQILCGLKYIHSANVLHRDLKPGNLLVNADCELKICDFGLARGFSMDPEENAGYMTEYVATRWYRAPEIMLSFQSYTKAIDVWSVGCILAELLGGKPFFKGRDYVDQLNQILHYLGTPNEETLSRIGSPRAQDYVRNLPYMQKISFQSLFRNANPDALDLLDRMLAFDPSSRISVEEALEHRYLHIWHDASDEPSCPTTFDFQFEVVEEINDMKKMILAEVNRFRQMVRVQPGAGAGPAQAPQVPIPNNYDRAGYEDPRPQEAFNQGGWQGSDLERDLQGLDGSPTHPYISKTIHTMTAADIETNKRKRKHKSKKGEEATAPTAHTNGAATAEKSRKKSKKAHTPEPEVEDLVAEASADGAESEVEEDEEQLNRELNEDEESEEEQASGANGEALGTSDLISGTSMPTMENPTLFSDLKLSDRTMEAIKTMGFDTMTEIQQKTIPILLSGKDVLGAAKTGSGKTLAFLIPAIEMLSAMRFKPRNGTGVIVVSPTRELALQIFGVARELMEKHSQTFGIVIGGANRRAEAEKLAKGVNLLIATPGRLLDHLHNTQGFVFKNLKSLIIDEADRILEVGFEDEMKSIIKILPSDRQTMLFSATQTTKVEDLARISLKAGPTYVNVDYRKEHSTVAGLEQGYVICDSDKRFRLLFSFLKKHQKKKVIVFLSSCASVKFYAELLNFVDLSVLELHGKMKQQLRTNRFFEFCNASSGVLICTDVAARGLDIPAVDWVLQYDPPDDPRDYIHRVGRTARGSDGKGRSLMFLLPSEVGFLKLLKDARVPLVEFELPANKILNIQSQLEALMSKNYYLNKSAKDGYRSYLQSYASHSLRSVFDVHKLDLVKVAKSFGFSTPPRIDISLGASLSGERKVEGRREYGSQPQQGRRPQRPSKRF</sequence>
<dbReference type="PROSITE" id="PS00039">
    <property type="entry name" value="DEAD_ATP_HELICASE"/>
    <property type="match status" value="1"/>
</dbReference>
<dbReference type="GO" id="GO:0003723">
    <property type="term" value="F:RNA binding"/>
    <property type="evidence" value="ECO:0007669"/>
    <property type="project" value="UniProtKB-UniRule"/>
</dbReference>
<organism evidence="25 26">
    <name type="scientific">Cucurbitaria berberidis CBS 394.84</name>
    <dbReference type="NCBI Taxonomy" id="1168544"/>
    <lineage>
        <taxon>Eukaryota</taxon>
        <taxon>Fungi</taxon>
        <taxon>Dikarya</taxon>
        <taxon>Ascomycota</taxon>
        <taxon>Pezizomycotina</taxon>
        <taxon>Dothideomycetes</taxon>
        <taxon>Pleosporomycetidae</taxon>
        <taxon>Pleosporales</taxon>
        <taxon>Pleosporineae</taxon>
        <taxon>Cucurbitariaceae</taxon>
        <taxon>Cucurbitaria</taxon>
    </lineage>
</organism>
<evidence type="ECO:0000256" key="2">
    <source>
        <dbReference type="ARBA" id="ARBA00022517"/>
    </source>
</evidence>
<feature type="region of interest" description="Disordered" evidence="20">
    <location>
        <begin position="377"/>
        <end position="559"/>
    </location>
</feature>
<evidence type="ECO:0000256" key="16">
    <source>
        <dbReference type="ARBA" id="ARBA00047984"/>
    </source>
</evidence>
<evidence type="ECO:0000256" key="5">
    <source>
        <dbReference type="ARBA" id="ARBA00022679"/>
    </source>
</evidence>
<proteinExistence type="inferred from homology"/>
<dbReference type="InterPro" id="IPR044773">
    <property type="entry name" value="DDX18/Has1_DEADc"/>
</dbReference>
<evidence type="ECO:0000256" key="11">
    <source>
        <dbReference type="ARBA" id="ARBA00022884"/>
    </source>
</evidence>
<keyword evidence="4" id="KW-0698">rRNA processing</keyword>
<name>A0A9P4GM23_9PLEO</name>
<dbReference type="Gene3D" id="1.10.510.10">
    <property type="entry name" value="Transferase(Phosphotransferase) domain 1"/>
    <property type="match status" value="1"/>
</dbReference>
<dbReference type="FunFam" id="3.40.50.300:FF:000379">
    <property type="entry name" value="RNA helicase"/>
    <property type="match status" value="1"/>
</dbReference>
<dbReference type="InterPro" id="IPR011545">
    <property type="entry name" value="DEAD/DEAH_box_helicase_dom"/>
</dbReference>
<dbReference type="Pfam" id="PF13959">
    <property type="entry name" value="CTE_SPB4"/>
    <property type="match status" value="1"/>
</dbReference>
<dbReference type="GO" id="GO:0006950">
    <property type="term" value="P:response to stress"/>
    <property type="evidence" value="ECO:0007669"/>
    <property type="project" value="UniProtKB-ARBA"/>
</dbReference>
<evidence type="ECO:0000256" key="1">
    <source>
        <dbReference type="ARBA" id="ARBA00004604"/>
    </source>
</evidence>
<dbReference type="GO" id="GO:0006364">
    <property type="term" value="P:rRNA processing"/>
    <property type="evidence" value="ECO:0007669"/>
    <property type="project" value="UniProtKB-KW"/>
</dbReference>
<keyword evidence="8 19" id="KW-0378">Hydrolase</keyword>
<dbReference type="PANTHER" id="PTHR24031">
    <property type="entry name" value="RNA HELICASE"/>
    <property type="match status" value="1"/>
</dbReference>
<evidence type="ECO:0000313" key="26">
    <source>
        <dbReference type="Proteomes" id="UP000800039"/>
    </source>
</evidence>
<dbReference type="PROSITE" id="PS00108">
    <property type="entry name" value="PROTEIN_KINASE_ST"/>
    <property type="match status" value="1"/>
</dbReference>
<comment type="function">
    <text evidence="13">ATP-dependent RNA helicase involved in 40S ribosomal subunit biogenesis. Required for the processing and cleavage of 35S pre-rRNA at sites A0, A1, and A2, leading to mature 18S rRNA.</text>
</comment>
<dbReference type="GO" id="GO:0003724">
    <property type="term" value="F:RNA helicase activity"/>
    <property type="evidence" value="ECO:0007669"/>
    <property type="project" value="UniProtKB-EC"/>
</dbReference>
<evidence type="ECO:0000256" key="17">
    <source>
        <dbReference type="PROSITE-ProRule" id="PRU00552"/>
    </source>
</evidence>
<accession>A0A9P4GM23</accession>
<evidence type="ECO:0000256" key="18">
    <source>
        <dbReference type="PROSITE-ProRule" id="PRU10141"/>
    </source>
</evidence>
<dbReference type="Pfam" id="PF00271">
    <property type="entry name" value="Helicase_C"/>
    <property type="match status" value="1"/>
</dbReference>
<keyword evidence="5" id="KW-0808">Transferase</keyword>
<feature type="domain" description="DEAD-box RNA helicase Q" evidence="24">
    <location>
        <begin position="557"/>
        <end position="585"/>
    </location>
</feature>
<feature type="binding site" evidence="18">
    <location>
        <position position="53"/>
    </location>
    <ligand>
        <name>ATP</name>
        <dbReference type="ChEBI" id="CHEBI:30616"/>
    </ligand>
</feature>
<dbReference type="InterPro" id="IPR000719">
    <property type="entry name" value="Prot_kinase_dom"/>
</dbReference>
<dbReference type="EC" id="3.6.4.13" evidence="19"/>
<evidence type="ECO:0000256" key="15">
    <source>
        <dbReference type="ARBA" id="ARBA00024365"/>
    </source>
</evidence>
<evidence type="ECO:0000256" key="9">
    <source>
        <dbReference type="ARBA" id="ARBA00022806"/>
    </source>
</evidence>
<comment type="domain">
    <text evidence="19">The Q motif is unique to and characteristic of the DEAD box family of RNA helicases and controls ATP binding and hydrolysis.</text>
</comment>
<dbReference type="PROSITE" id="PS51195">
    <property type="entry name" value="Q_MOTIF"/>
    <property type="match status" value="1"/>
</dbReference>
<dbReference type="SMART" id="SM00220">
    <property type="entry name" value="S_TKc"/>
    <property type="match status" value="1"/>
</dbReference>
<feature type="compositionally biased region" description="Acidic residues" evidence="20">
    <location>
        <begin position="521"/>
        <end position="530"/>
    </location>
</feature>
<dbReference type="InterPro" id="IPR008271">
    <property type="entry name" value="Ser/Thr_kinase_AS"/>
</dbReference>
<dbReference type="GO" id="GO:0004674">
    <property type="term" value="F:protein serine/threonine kinase activity"/>
    <property type="evidence" value="ECO:0007669"/>
    <property type="project" value="UniProtKB-KW"/>
</dbReference>
<feature type="compositionally biased region" description="Basic and acidic residues" evidence="20">
    <location>
        <begin position="1009"/>
        <end position="1019"/>
    </location>
</feature>
<keyword evidence="2" id="KW-0690">Ribosome biogenesis</keyword>
<dbReference type="GeneID" id="63852043"/>
<dbReference type="PROSITE" id="PS50011">
    <property type="entry name" value="PROTEIN_KINASE_DOM"/>
    <property type="match status" value="1"/>
</dbReference>
<evidence type="ECO:0000256" key="19">
    <source>
        <dbReference type="RuleBase" id="RU365068"/>
    </source>
</evidence>
<comment type="caution">
    <text evidence="25">The sequence shown here is derived from an EMBL/GenBank/DDBJ whole genome shotgun (WGS) entry which is preliminary data.</text>
</comment>
<keyword evidence="3" id="KW-0723">Serine/threonine-protein kinase</keyword>
<dbReference type="Proteomes" id="UP000800039">
    <property type="component" value="Unassembled WGS sequence"/>
</dbReference>
<dbReference type="PROSITE" id="PS51194">
    <property type="entry name" value="HELICASE_CTER"/>
    <property type="match status" value="1"/>
</dbReference>
<evidence type="ECO:0000259" key="22">
    <source>
        <dbReference type="PROSITE" id="PS51192"/>
    </source>
</evidence>
<dbReference type="GO" id="GO:0016787">
    <property type="term" value="F:hydrolase activity"/>
    <property type="evidence" value="ECO:0007669"/>
    <property type="project" value="UniProtKB-KW"/>
</dbReference>
<evidence type="ECO:0000313" key="25">
    <source>
        <dbReference type="EMBL" id="KAF1848878.1"/>
    </source>
</evidence>
<dbReference type="CDD" id="cd18787">
    <property type="entry name" value="SF2_C_DEAD"/>
    <property type="match status" value="1"/>
</dbReference>
<dbReference type="InterPro" id="IPR017441">
    <property type="entry name" value="Protein_kinase_ATP_BS"/>
</dbReference>
<feature type="domain" description="Helicase ATP-binding" evidence="22">
    <location>
        <begin position="588"/>
        <end position="763"/>
    </location>
</feature>
<dbReference type="CDD" id="cd17942">
    <property type="entry name" value="DEADc_DDX18"/>
    <property type="match status" value="1"/>
</dbReference>
<evidence type="ECO:0000256" key="14">
    <source>
        <dbReference type="ARBA" id="ARBA00024357"/>
    </source>
</evidence>
<gene>
    <name evidence="25" type="ORF">K460DRAFT_375648</name>
</gene>
<feature type="compositionally biased region" description="Acidic residues" evidence="20">
    <location>
        <begin position="505"/>
        <end position="514"/>
    </location>
</feature>
<comment type="subunit">
    <text evidence="15">Associates in the nucleolus with the 60S and pre-60S ribosomal subunits.</text>
</comment>
<dbReference type="InterPro" id="IPR014014">
    <property type="entry name" value="RNA_helicase_DEAD_Q_motif"/>
</dbReference>
<evidence type="ECO:0000256" key="6">
    <source>
        <dbReference type="ARBA" id="ARBA00022741"/>
    </source>
</evidence>
<dbReference type="CDD" id="cd07857">
    <property type="entry name" value="STKc_MPK1"/>
    <property type="match status" value="1"/>
</dbReference>
<feature type="compositionally biased region" description="Polar residues" evidence="20">
    <location>
        <begin position="543"/>
        <end position="558"/>
    </location>
</feature>
<reference evidence="25" key="1">
    <citation type="submission" date="2020-01" db="EMBL/GenBank/DDBJ databases">
        <authorList>
            <consortium name="DOE Joint Genome Institute"/>
            <person name="Haridas S."/>
            <person name="Albert R."/>
            <person name="Binder M."/>
            <person name="Bloem J."/>
            <person name="Labutti K."/>
            <person name="Salamov A."/>
            <person name="Andreopoulos B."/>
            <person name="Baker S.E."/>
            <person name="Barry K."/>
            <person name="Bills G."/>
            <person name="Bluhm B.H."/>
            <person name="Cannon C."/>
            <person name="Castanera R."/>
            <person name="Culley D.E."/>
            <person name="Daum C."/>
            <person name="Ezra D."/>
            <person name="Gonzalez J.B."/>
            <person name="Henrissat B."/>
            <person name="Kuo A."/>
            <person name="Liang C."/>
            <person name="Lipzen A."/>
            <person name="Lutzoni F."/>
            <person name="Magnuson J."/>
            <person name="Mondo S."/>
            <person name="Nolan M."/>
            <person name="Ohm R."/>
            <person name="Pangilinan J."/>
            <person name="Park H.-J."/>
            <person name="Ramirez L."/>
            <person name="Alfaro M."/>
            <person name="Sun H."/>
            <person name="Tritt A."/>
            <person name="Yoshinaga Y."/>
            <person name="Zwiers L.-H."/>
            <person name="Turgeon B.G."/>
            <person name="Goodwin S.B."/>
            <person name="Spatafora J.W."/>
            <person name="Crous P.W."/>
            <person name="Grigoriev I.V."/>
        </authorList>
    </citation>
    <scope>NUCLEOTIDE SEQUENCE</scope>
    <source>
        <strain evidence="25">CBS 394.84</strain>
    </source>
</reference>
<keyword evidence="7" id="KW-0418">Kinase</keyword>
<feature type="domain" description="Helicase C-terminal" evidence="23">
    <location>
        <begin position="777"/>
        <end position="947"/>
    </location>
</feature>
<comment type="function">
    <text evidence="19">RNA helicase.</text>
</comment>
<comment type="catalytic activity">
    <reaction evidence="16 19">
        <text>ATP + H2O = ADP + phosphate + H(+)</text>
        <dbReference type="Rhea" id="RHEA:13065"/>
        <dbReference type="ChEBI" id="CHEBI:15377"/>
        <dbReference type="ChEBI" id="CHEBI:15378"/>
        <dbReference type="ChEBI" id="CHEBI:30616"/>
        <dbReference type="ChEBI" id="CHEBI:43474"/>
        <dbReference type="ChEBI" id="CHEBI:456216"/>
        <dbReference type="EC" id="3.6.4.13"/>
    </reaction>
</comment>
<evidence type="ECO:0000256" key="13">
    <source>
        <dbReference type="ARBA" id="ARBA00024310"/>
    </source>
</evidence>